<dbReference type="OrthoDB" id="2498029at2759"/>
<dbReference type="InterPro" id="IPR011990">
    <property type="entry name" value="TPR-like_helical_dom_sf"/>
</dbReference>
<comment type="caution">
    <text evidence="1">The sequence shown here is derived from an EMBL/GenBank/DDBJ whole genome shotgun (WGS) entry which is preliminary data.</text>
</comment>
<gene>
    <name evidence="1" type="ORF">SNAT2548_LOCUS28639</name>
</gene>
<organism evidence="1 2">
    <name type="scientific">Symbiodinium natans</name>
    <dbReference type="NCBI Taxonomy" id="878477"/>
    <lineage>
        <taxon>Eukaryota</taxon>
        <taxon>Sar</taxon>
        <taxon>Alveolata</taxon>
        <taxon>Dinophyceae</taxon>
        <taxon>Suessiales</taxon>
        <taxon>Symbiodiniaceae</taxon>
        <taxon>Symbiodinium</taxon>
    </lineage>
</organism>
<reference evidence="1" key="1">
    <citation type="submission" date="2021-02" db="EMBL/GenBank/DDBJ databases">
        <authorList>
            <person name="Dougan E. K."/>
            <person name="Rhodes N."/>
            <person name="Thang M."/>
            <person name="Chan C."/>
        </authorList>
    </citation>
    <scope>NUCLEOTIDE SEQUENCE</scope>
</reference>
<dbReference type="InterPro" id="IPR029058">
    <property type="entry name" value="AB_hydrolase_fold"/>
</dbReference>
<dbReference type="EMBL" id="CAJNDS010002524">
    <property type="protein sequence ID" value="CAE7511575.1"/>
    <property type="molecule type" value="Genomic_DNA"/>
</dbReference>
<proteinExistence type="predicted"/>
<accession>A0A812T1B1</accession>
<dbReference type="AlphaFoldDB" id="A0A812T1B1"/>
<dbReference type="Proteomes" id="UP000604046">
    <property type="component" value="Unassembled WGS sequence"/>
</dbReference>
<evidence type="ECO:0000313" key="1">
    <source>
        <dbReference type="EMBL" id="CAE7511575.1"/>
    </source>
</evidence>
<name>A0A812T1B1_9DINO</name>
<sequence>MDAFFSCFAGSCFEGSFKSLFPQKGSSPPSGPQKLVHRMGMNRFLATVIMDATWDGELATKMVRTPKDHGMTYEDVRFPALDGCQIAAWYIPAKDASSKKLAVVGHQSWACANKSGCVFHYRHGAVPVHAIDYVKLHRVLYDAGYHVVGYDLRNHGDSERRLPAGFGEIEFMDCAGVMDWVNAHATLKHCKVALLPFCVSGVAFLKANSLYPDKFKNVAAWATTNIFHGPIMFADRPFFFGLGNVQLLNEALQENQAKYAKAGTIKFPDINIVAENMSAKKYAKDVKVPVLYCETLHDVQDYHEVAAPEIFAEFGRGMDEASRQRNELHFLGPQQPPPFKTQGRNRSEGYNFYQSEEGSKVLLGFLSKHCGELPLLCGGPRYRQGGRALPEMLMAAKSEGLRADGQALGALLSVLSAKGLWRRAMVLQRGTVTHQSDDSIKAILEACAQAAQATKAIELLNSLRSPSAGDFNLALEACSKAGDWQEAAAILGTMSKARLQASASGLIATATSSRAVKGFEALDKLREHFGRAMGESKADAGSAMVAAMELLQERDRLDAHSAGCWLRTSYRQAATQLGMLAFPCQGWREAASSHRLRNPVLEQQHSLGQRGLRQVLQELDIKPSRHWAGSAFRAARRALQGSADSLKAAGQAAWLASFGQFRCAVRVVGHGSCQPAREHGDELLPIFVEHDRALHAERQALLMAIFAARRRLADIGVSGAYRPFDMPAVQESLLKAAYKRSGYSVDSANGRSSALPSRPFASLLSGCVALSLLESMDNWSISAAPSADVFETCLSIGMQ</sequence>
<keyword evidence="2" id="KW-1185">Reference proteome</keyword>
<dbReference type="Gene3D" id="1.25.40.10">
    <property type="entry name" value="Tetratricopeptide repeat domain"/>
    <property type="match status" value="1"/>
</dbReference>
<protein>
    <submittedName>
        <fullName evidence="1">Uncharacterized protein</fullName>
    </submittedName>
</protein>
<dbReference type="SUPFAM" id="SSF53474">
    <property type="entry name" value="alpha/beta-Hydrolases"/>
    <property type="match status" value="1"/>
</dbReference>
<evidence type="ECO:0000313" key="2">
    <source>
        <dbReference type="Proteomes" id="UP000604046"/>
    </source>
</evidence>
<dbReference type="Gene3D" id="3.40.50.1820">
    <property type="entry name" value="alpha/beta hydrolase"/>
    <property type="match status" value="1"/>
</dbReference>